<proteinExistence type="predicted"/>
<protein>
    <recommendedName>
        <fullName evidence="2">Lipocalin-like domain-containing protein</fullName>
    </recommendedName>
</protein>
<dbReference type="AlphaFoldDB" id="A0A0F9NV23"/>
<evidence type="ECO:0008006" key="2">
    <source>
        <dbReference type="Google" id="ProtNLM"/>
    </source>
</evidence>
<sequence>MKGKKYLIIAIAGLGSLVLGCNSDNSIDCPEDFTGALAANEQKLTGEWKLTAITSDKAVDLTDDNETNPSQNIYIQYTDCQKDGVYQFDADRNYTFNQGTNVSNCANKSSSDGTWQLNAEVLSLVGACNQQFVGIDFNGDASAFSFSEDFNVTDVRGSSIPAKITFTYTKAL</sequence>
<dbReference type="Pfam" id="PF16395">
    <property type="entry name" value="DUF5004"/>
    <property type="match status" value="1"/>
</dbReference>
<gene>
    <name evidence="1" type="ORF">LCGC14_1215700</name>
</gene>
<reference evidence="1" key="1">
    <citation type="journal article" date="2015" name="Nature">
        <title>Complex archaea that bridge the gap between prokaryotes and eukaryotes.</title>
        <authorList>
            <person name="Spang A."/>
            <person name="Saw J.H."/>
            <person name="Jorgensen S.L."/>
            <person name="Zaremba-Niedzwiedzka K."/>
            <person name="Martijn J."/>
            <person name="Lind A.E."/>
            <person name="van Eijk R."/>
            <person name="Schleper C."/>
            <person name="Guy L."/>
            <person name="Ettema T.J."/>
        </authorList>
    </citation>
    <scope>NUCLEOTIDE SEQUENCE</scope>
</reference>
<comment type="caution">
    <text evidence="1">The sequence shown here is derived from an EMBL/GenBank/DDBJ whole genome shotgun (WGS) entry which is preliminary data.</text>
</comment>
<dbReference type="InterPro" id="IPR032168">
    <property type="entry name" value="DUF5004"/>
</dbReference>
<accession>A0A0F9NV23</accession>
<evidence type="ECO:0000313" key="1">
    <source>
        <dbReference type="EMBL" id="KKM92720.1"/>
    </source>
</evidence>
<dbReference type="EMBL" id="LAZR01006356">
    <property type="protein sequence ID" value="KKM92720.1"/>
    <property type="molecule type" value="Genomic_DNA"/>
</dbReference>
<dbReference type="PROSITE" id="PS51257">
    <property type="entry name" value="PROKAR_LIPOPROTEIN"/>
    <property type="match status" value="1"/>
</dbReference>
<organism evidence="1">
    <name type="scientific">marine sediment metagenome</name>
    <dbReference type="NCBI Taxonomy" id="412755"/>
    <lineage>
        <taxon>unclassified sequences</taxon>
        <taxon>metagenomes</taxon>
        <taxon>ecological metagenomes</taxon>
    </lineage>
</organism>
<name>A0A0F9NV23_9ZZZZ</name>